<dbReference type="EMBL" id="CAUYUJ010015782">
    <property type="protein sequence ID" value="CAK0858066.1"/>
    <property type="molecule type" value="Genomic_DNA"/>
</dbReference>
<evidence type="ECO:0000313" key="2">
    <source>
        <dbReference type="Proteomes" id="UP001189429"/>
    </source>
</evidence>
<accession>A0ABN9UGJ1</accession>
<comment type="caution">
    <text evidence="1">The sequence shown here is derived from an EMBL/GenBank/DDBJ whole genome shotgun (WGS) entry which is preliminary data.</text>
</comment>
<gene>
    <name evidence="1" type="ORF">PCOR1329_LOCUS47966</name>
</gene>
<organism evidence="1 2">
    <name type="scientific">Prorocentrum cordatum</name>
    <dbReference type="NCBI Taxonomy" id="2364126"/>
    <lineage>
        <taxon>Eukaryota</taxon>
        <taxon>Sar</taxon>
        <taxon>Alveolata</taxon>
        <taxon>Dinophyceae</taxon>
        <taxon>Prorocentrales</taxon>
        <taxon>Prorocentraceae</taxon>
        <taxon>Prorocentrum</taxon>
    </lineage>
</organism>
<name>A0ABN9UGJ1_9DINO</name>
<sequence length="110" mass="12348">MNAASFLANVKAAVCPFKSPSEPPAKRIKPEKPQHKTFAFDRIAEDVFQVGPWLVDVRQGMQGARVVVRSGEHELRRYLTFGEASGMVGQGIGHPRDVRLHRKKEHRNSC</sequence>
<evidence type="ECO:0000313" key="1">
    <source>
        <dbReference type="EMBL" id="CAK0858066.1"/>
    </source>
</evidence>
<reference evidence="1" key="1">
    <citation type="submission" date="2023-10" db="EMBL/GenBank/DDBJ databases">
        <authorList>
            <person name="Chen Y."/>
            <person name="Shah S."/>
            <person name="Dougan E. K."/>
            <person name="Thang M."/>
            <person name="Chan C."/>
        </authorList>
    </citation>
    <scope>NUCLEOTIDE SEQUENCE [LARGE SCALE GENOMIC DNA]</scope>
</reference>
<keyword evidence="2" id="KW-1185">Reference proteome</keyword>
<dbReference type="Proteomes" id="UP001189429">
    <property type="component" value="Unassembled WGS sequence"/>
</dbReference>
<proteinExistence type="predicted"/>
<protein>
    <submittedName>
        <fullName evidence="1">Uncharacterized protein</fullName>
    </submittedName>
</protein>